<dbReference type="InterPro" id="IPR000217">
    <property type="entry name" value="Tubulin"/>
</dbReference>
<comment type="subunit">
    <text evidence="3 10">Dimer of alpha and beta chains. A typical microtubule is a hollow water-filled tube with an outer diameter of 25 nm and an inner diameter of 15 nM. Alpha-beta heterodimers associate head-to-tail to form protofilaments running lengthwise along the microtubule wall with the beta-tubulin subunit facing the microtubule plus end conferring a structural polarity. Microtubules usually have 13 protofilaments but different protofilament numbers can be found in some organisms and specialized cells.</text>
</comment>
<comment type="catalytic activity">
    <reaction evidence="9">
        <text>GTP + H2O = GDP + phosphate + H(+)</text>
        <dbReference type="Rhea" id="RHEA:19669"/>
        <dbReference type="ChEBI" id="CHEBI:15377"/>
        <dbReference type="ChEBI" id="CHEBI:15378"/>
        <dbReference type="ChEBI" id="CHEBI:37565"/>
        <dbReference type="ChEBI" id="CHEBI:43474"/>
        <dbReference type="ChEBI" id="CHEBI:58189"/>
    </reaction>
    <physiologicalReaction direction="left-to-right" evidence="9">
        <dbReference type="Rhea" id="RHEA:19670"/>
    </physiologicalReaction>
</comment>
<dbReference type="PROSITE" id="PS00227">
    <property type="entry name" value="TUBULIN"/>
    <property type="match status" value="1"/>
</dbReference>
<feature type="domain" description="Tubulin/FtsZ 2-layer sandwich" evidence="12">
    <location>
        <begin position="239"/>
        <end position="381"/>
    </location>
</feature>
<dbReference type="SUPFAM" id="SSF52490">
    <property type="entry name" value="Tubulin nucleotide-binding domain-like"/>
    <property type="match status" value="1"/>
</dbReference>
<dbReference type="InterPro" id="IPR017975">
    <property type="entry name" value="Tubulin_CS"/>
</dbReference>
<dbReference type="CDD" id="cd02186">
    <property type="entry name" value="alpha_tubulin"/>
    <property type="match status" value="1"/>
</dbReference>
<dbReference type="Pfam" id="PF03953">
    <property type="entry name" value="Tubulin_C"/>
    <property type="match status" value="1"/>
</dbReference>
<name>A0A8K0KF77_LADFU</name>
<dbReference type="InterPro" id="IPR002452">
    <property type="entry name" value="Alpha_tubulin"/>
</dbReference>
<dbReference type="InterPro" id="IPR023123">
    <property type="entry name" value="Tubulin_C"/>
</dbReference>
<evidence type="ECO:0000256" key="10">
    <source>
        <dbReference type="RuleBase" id="RU000352"/>
    </source>
</evidence>
<dbReference type="Pfam" id="PF00091">
    <property type="entry name" value="Tubulin"/>
    <property type="match status" value="1"/>
</dbReference>
<evidence type="ECO:0000256" key="6">
    <source>
        <dbReference type="ARBA" id="ARBA00022801"/>
    </source>
</evidence>
<dbReference type="PRINTS" id="PR01162">
    <property type="entry name" value="ALPHATUBULIN"/>
</dbReference>
<evidence type="ECO:0000256" key="4">
    <source>
        <dbReference type="ARBA" id="ARBA00022701"/>
    </source>
</evidence>
<dbReference type="GO" id="GO:0005200">
    <property type="term" value="F:structural constituent of cytoskeleton"/>
    <property type="evidence" value="ECO:0007669"/>
    <property type="project" value="InterPro"/>
</dbReference>
<keyword evidence="6" id="KW-0378">Hydrolase</keyword>
<evidence type="ECO:0000313" key="13">
    <source>
        <dbReference type="EMBL" id="KAG8234061.1"/>
    </source>
</evidence>
<reference evidence="13" key="1">
    <citation type="submission" date="2013-04" db="EMBL/GenBank/DDBJ databases">
        <authorList>
            <person name="Qu J."/>
            <person name="Murali S.C."/>
            <person name="Bandaranaike D."/>
            <person name="Bellair M."/>
            <person name="Blankenburg K."/>
            <person name="Chao H."/>
            <person name="Dinh H."/>
            <person name="Doddapaneni H."/>
            <person name="Downs B."/>
            <person name="Dugan-Rocha S."/>
            <person name="Elkadiri S."/>
            <person name="Gnanaolivu R.D."/>
            <person name="Hernandez B."/>
            <person name="Javaid M."/>
            <person name="Jayaseelan J.C."/>
            <person name="Lee S."/>
            <person name="Li M."/>
            <person name="Ming W."/>
            <person name="Munidasa M."/>
            <person name="Muniz J."/>
            <person name="Nguyen L."/>
            <person name="Ongeri F."/>
            <person name="Osuji N."/>
            <person name="Pu L.-L."/>
            <person name="Puazo M."/>
            <person name="Qu C."/>
            <person name="Quiroz J."/>
            <person name="Raj R."/>
            <person name="Weissenberger G."/>
            <person name="Xin Y."/>
            <person name="Zou X."/>
            <person name="Han Y."/>
            <person name="Richards S."/>
            <person name="Worley K."/>
            <person name="Muzny D."/>
            <person name="Gibbs R."/>
        </authorList>
    </citation>
    <scope>NUCLEOTIDE SEQUENCE</scope>
    <source>
        <strain evidence="13">Sampled in the wild</strain>
    </source>
</reference>
<evidence type="ECO:0000256" key="7">
    <source>
        <dbReference type="ARBA" id="ARBA00023134"/>
    </source>
</evidence>
<dbReference type="GO" id="GO:0005874">
    <property type="term" value="C:microtubule"/>
    <property type="evidence" value="ECO:0007669"/>
    <property type="project" value="UniProtKB-KW"/>
</dbReference>
<evidence type="ECO:0000256" key="2">
    <source>
        <dbReference type="ARBA" id="ARBA00009636"/>
    </source>
</evidence>
<evidence type="ECO:0000313" key="14">
    <source>
        <dbReference type="Proteomes" id="UP000792457"/>
    </source>
</evidence>
<dbReference type="SMART" id="SM00864">
    <property type="entry name" value="Tubulin"/>
    <property type="match status" value="1"/>
</dbReference>
<dbReference type="PANTHER" id="PTHR11588">
    <property type="entry name" value="TUBULIN"/>
    <property type="match status" value="1"/>
</dbReference>
<dbReference type="FunFam" id="1.10.287.600:FF:000001">
    <property type="entry name" value="Tubulin alpha chain"/>
    <property type="match status" value="1"/>
</dbReference>
<dbReference type="SMART" id="SM00865">
    <property type="entry name" value="Tubulin_C"/>
    <property type="match status" value="1"/>
</dbReference>
<dbReference type="Gene3D" id="3.40.50.1440">
    <property type="entry name" value="Tubulin/FtsZ, GTPase domain"/>
    <property type="match status" value="1"/>
</dbReference>
<evidence type="ECO:0000259" key="12">
    <source>
        <dbReference type="SMART" id="SM00865"/>
    </source>
</evidence>
<evidence type="ECO:0000256" key="1">
    <source>
        <dbReference type="ARBA" id="ARBA00001946"/>
    </source>
</evidence>
<evidence type="ECO:0000256" key="9">
    <source>
        <dbReference type="ARBA" id="ARBA00049117"/>
    </source>
</evidence>
<feature type="domain" description="Tubulin/FtsZ GTPase" evidence="11">
    <location>
        <begin position="58"/>
        <end position="237"/>
    </location>
</feature>
<keyword evidence="7 10" id="KW-0342">GTP-binding</keyword>
<sequence>MIYSGTTKVATINSVPEVISIHIGQAGVQIGEGCWELFCLEHGIQPDGRLSSEAEGNCSTFFCESSEGTFHPRAVFVDLEPSVIDELRKGTFRKLFSPGQLVAGNEDAANNFARGYNSVGKSRINIVLENIRKLADQCSGLQGFLIFHSFGGGTGSGFTSLLMEKLAREYGKKKPYNSILLTYARMDYSDCAFIVDNEAIYNICRQQLSIEQPTYKTLNSLVSQVASSITASIRFRGPLNNDLADFHTNLVPYPKIHYLIPNYAPLSFKSYHEPSVTEITNTCFEATNQMVKCNSNGGKYMACCMLYRGDVVAKDVNEAIGKIKTSRSIQFVSWCNTGFKIGINYQPLKSIPGSHLVKARRAVCTLNNTTAIVEAWARLNHKFDLMFSKRAFVHWYTGEGMEEGEFIEARETLAVLERDYKEIILD</sequence>
<dbReference type="GO" id="GO:0005525">
    <property type="term" value="F:GTP binding"/>
    <property type="evidence" value="ECO:0007669"/>
    <property type="project" value="UniProtKB-UniRule"/>
</dbReference>
<comment type="caution">
    <text evidence="13">The sequence shown here is derived from an EMBL/GenBank/DDBJ whole genome shotgun (WGS) entry which is preliminary data.</text>
</comment>
<gene>
    <name evidence="13" type="ORF">J437_LFUL013557</name>
</gene>
<dbReference type="InterPro" id="IPR037103">
    <property type="entry name" value="Tubulin/FtsZ-like_C"/>
</dbReference>
<evidence type="ECO:0000259" key="11">
    <source>
        <dbReference type="SMART" id="SM00864"/>
    </source>
</evidence>
<dbReference type="InterPro" id="IPR036525">
    <property type="entry name" value="Tubulin/FtsZ_GTPase_sf"/>
</dbReference>
<proteinExistence type="inferred from homology"/>
<dbReference type="SUPFAM" id="SSF55307">
    <property type="entry name" value="Tubulin C-terminal domain-like"/>
    <property type="match status" value="1"/>
</dbReference>
<keyword evidence="14" id="KW-1185">Reference proteome</keyword>
<dbReference type="GO" id="GO:0007017">
    <property type="term" value="P:microtubule-based process"/>
    <property type="evidence" value="ECO:0007669"/>
    <property type="project" value="InterPro"/>
</dbReference>
<dbReference type="Gene3D" id="3.30.1330.20">
    <property type="entry name" value="Tubulin/FtsZ, C-terminal domain"/>
    <property type="match status" value="1"/>
</dbReference>
<dbReference type="InterPro" id="IPR003008">
    <property type="entry name" value="Tubulin_FtsZ_GTPase"/>
</dbReference>
<dbReference type="Proteomes" id="UP000792457">
    <property type="component" value="Unassembled WGS sequence"/>
</dbReference>
<dbReference type="GO" id="GO:0016787">
    <property type="term" value="F:hydrolase activity"/>
    <property type="evidence" value="ECO:0007669"/>
    <property type="project" value="UniProtKB-KW"/>
</dbReference>
<evidence type="ECO:0000256" key="3">
    <source>
        <dbReference type="ARBA" id="ARBA00011747"/>
    </source>
</evidence>
<reference evidence="13" key="2">
    <citation type="submission" date="2017-10" db="EMBL/GenBank/DDBJ databases">
        <title>Ladona fulva Genome sequencing and assembly.</title>
        <authorList>
            <person name="Murali S."/>
            <person name="Richards S."/>
            <person name="Bandaranaike D."/>
            <person name="Bellair M."/>
            <person name="Blankenburg K."/>
            <person name="Chao H."/>
            <person name="Dinh H."/>
            <person name="Doddapaneni H."/>
            <person name="Dugan-Rocha S."/>
            <person name="Elkadiri S."/>
            <person name="Gnanaolivu R."/>
            <person name="Hernandez B."/>
            <person name="Skinner E."/>
            <person name="Javaid M."/>
            <person name="Lee S."/>
            <person name="Li M."/>
            <person name="Ming W."/>
            <person name="Munidasa M."/>
            <person name="Muniz J."/>
            <person name="Nguyen L."/>
            <person name="Hughes D."/>
            <person name="Osuji N."/>
            <person name="Pu L.-L."/>
            <person name="Puazo M."/>
            <person name="Qu C."/>
            <person name="Quiroz J."/>
            <person name="Raj R."/>
            <person name="Weissenberger G."/>
            <person name="Xin Y."/>
            <person name="Zou X."/>
            <person name="Han Y."/>
            <person name="Worley K."/>
            <person name="Muzny D."/>
            <person name="Gibbs R."/>
        </authorList>
    </citation>
    <scope>NUCLEOTIDE SEQUENCE</scope>
    <source>
        <strain evidence="13">Sampled in the wild</strain>
    </source>
</reference>
<accession>A0A8K0KF77</accession>
<dbReference type="Gene3D" id="1.10.287.600">
    <property type="entry name" value="Helix hairpin bin"/>
    <property type="match status" value="1"/>
</dbReference>
<evidence type="ECO:0000256" key="5">
    <source>
        <dbReference type="ARBA" id="ARBA00022741"/>
    </source>
</evidence>
<dbReference type="EMBL" id="KZ308768">
    <property type="protein sequence ID" value="KAG8234061.1"/>
    <property type="molecule type" value="Genomic_DNA"/>
</dbReference>
<comment type="function">
    <text evidence="8 10">Tubulin is the major constituent of microtubules, a cylinder consisting of laterally associated linear protofilaments composed of alpha- and beta-tubulin heterodimers. Microtubules grow by the addition of GTP-tubulin dimers to the microtubule end, where a stabilizing cap forms. Below the cap, tubulin dimers are in GDP-bound state, owing to GTPase activity of alpha-tubulin.</text>
</comment>
<comment type="cofactor">
    <cofactor evidence="1">
        <name>Mg(2+)</name>
        <dbReference type="ChEBI" id="CHEBI:18420"/>
    </cofactor>
</comment>
<dbReference type="InterPro" id="IPR018316">
    <property type="entry name" value="Tubulin/FtsZ_2-layer-sand-dom"/>
</dbReference>
<dbReference type="OrthoDB" id="1844at2759"/>
<organism evidence="13 14">
    <name type="scientific">Ladona fulva</name>
    <name type="common">Scarce chaser dragonfly</name>
    <name type="synonym">Libellula fulva</name>
    <dbReference type="NCBI Taxonomy" id="123851"/>
    <lineage>
        <taxon>Eukaryota</taxon>
        <taxon>Metazoa</taxon>
        <taxon>Ecdysozoa</taxon>
        <taxon>Arthropoda</taxon>
        <taxon>Hexapoda</taxon>
        <taxon>Insecta</taxon>
        <taxon>Pterygota</taxon>
        <taxon>Palaeoptera</taxon>
        <taxon>Odonata</taxon>
        <taxon>Epiprocta</taxon>
        <taxon>Anisoptera</taxon>
        <taxon>Libelluloidea</taxon>
        <taxon>Libellulidae</taxon>
        <taxon>Ladona</taxon>
    </lineage>
</organism>
<evidence type="ECO:0000256" key="8">
    <source>
        <dbReference type="ARBA" id="ARBA00034296"/>
    </source>
</evidence>
<keyword evidence="5 10" id="KW-0547">Nucleotide-binding</keyword>
<keyword evidence="4 10" id="KW-0493">Microtubule</keyword>
<comment type="similarity">
    <text evidence="2 10">Belongs to the tubulin family.</text>
</comment>
<protein>
    <recommendedName>
        <fullName evidence="10">Tubulin alpha chain</fullName>
    </recommendedName>
</protein>
<dbReference type="PRINTS" id="PR01161">
    <property type="entry name" value="TUBULIN"/>
</dbReference>
<dbReference type="InterPro" id="IPR008280">
    <property type="entry name" value="Tub_FtsZ_C"/>
</dbReference>
<dbReference type="AlphaFoldDB" id="A0A8K0KF77"/>